<evidence type="ECO:0000256" key="2">
    <source>
        <dbReference type="SAM" id="Phobius"/>
    </source>
</evidence>
<sequence length="153" mass="16654">MAYDDGKDDDDPYRPVGQELLTLLPSSCLLAVAPSRISLVAVREEERRSRCRPAPTGGARLRVVAASVNVVRQPRSTARWLAKSPMASPPSYSRISRRVAVPNRQPRCPNKGIGSARRGEPEVVQSMAANTSEGAQVTQEEENEEEAEDGLTV</sequence>
<gene>
    <name evidence="3" type="ORF">AAHA92_10011</name>
</gene>
<keyword evidence="4" id="KW-1185">Reference proteome</keyword>
<keyword evidence="2" id="KW-0812">Transmembrane</keyword>
<keyword evidence="2" id="KW-1133">Transmembrane helix</keyword>
<accession>A0ABD1HT84</accession>
<keyword evidence="2" id="KW-0472">Membrane</keyword>
<feature type="compositionally biased region" description="Acidic residues" evidence="1">
    <location>
        <begin position="139"/>
        <end position="153"/>
    </location>
</feature>
<protein>
    <submittedName>
        <fullName evidence="3">Uncharacterized protein</fullName>
    </submittedName>
</protein>
<dbReference type="EMBL" id="JBEAFC010000004">
    <property type="protein sequence ID" value="KAL1559699.1"/>
    <property type="molecule type" value="Genomic_DNA"/>
</dbReference>
<comment type="caution">
    <text evidence="3">The sequence shown here is derived from an EMBL/GenBank/DDBJ whole genome shotgun (WGS) entry which is preliminary data.</text>
</comment>
<evidence type="ECO:0000313" key="4">
    <source>
        <dbReference type="Proteomes" id="UP001567538"/>
    </source>
</evidence>
<evidence type="ECO:0000313" key="3">
    <source>
        <dbReference type="EMBL" id="KAL1559699.1"/>
    </source>
</evidence>
<reference evidence="3 4" key="1">
    <citation type="submission" date="2024-06" db="EMBL/GenBank/DDBJ databases">
        <title>A chromosome level genome sequence of Diviner's sage (Salvia divinorum).</title>
        <authorList>
            <person name="Ford S.A."/>
            <person name="Ro D.-K."/>
            <person name="Ness R.W."/>
            <person name="Phillips M.A."/>
        </authorList>
    </citation>
    <scope>NUCLEOTIDE SEQUENCE [LARGE SCALE GENOMIC DNA]</scope>
    <source>
        <strain evidence="3">SAF-2024a</strain>
        <tissue evidence="3">Leaf</tissue>
    </source>
</reference>
<name>A0ABD1HT84_SALDI</name>
<feature type="compositionally biased region" description="Polar residues" evidence="1">
    <location>
        <begin position="127"/>
        <end position="138"/>
    </location>
</feature>
<dbReference type="AlphaFoldDB" id="A0ABD1HT84"/>
<feature type="region of interest" description="Disordered" evidence="1">
    <location>
        <begin position="81"/>
        <end position="153"/>
    </location>
</feature>
<evidence type="ECO:0000256" key="1">
    <source>
        <dbReference type="SAM" id="MobiDB-lite"/>
    </source>
</evidence>
<proteinExistence type="predicted"/>
<organism evidence="3 4">
    <name type="scientific">Salvia divinorum</name>
    <name type="common">Maria pastora</name>
    <name type="synonym">Diviner's sage</name>
    <dbReference type="NCBI Taxonomy" id="28513"/>
    <lineage>
        <taxon>Eukaryota</taxon>
        <taxon>Viridiplantae</taxon>
        <taxon>Streptophyta</taxon>
        <taxon>Embryophyta</taxon>
        <taxon>Tracheophyta</taxon>
        <taxon>Spermatophyta</taxon>
        <taxon>Magnoliopsida</taxon>
        <taxon>eudicotyledons</taxon>
        <taxon>Gunneridae</taxon>
        <taxon>Pentapetalae</taxon>
        <taxon>asterids</taxon>
        <taxon>lamiids</taxon>
        <taxon>Lamiales</taxon>
        <taxon>Lamiaceae</taxon>
        <taxon>Nepetoideae</taxon>
        <taxon>Mentheae</taxon>
        <taxon>Salviinae</taxon>
        <taxon>Salvia</taxon>
        <taxon>Salvia subgen. Calosphace</taxon>
    </lineage>
</organism>
<feature type="transmembrane region" description="Helical" evidence="2">
    <location>
        <begin position="20"/>
        <end position="42"/>
    </location>
</feature>
<dbReference type="Proteomes" id="UP001567538">
    <property type="component" value="Unassembled WGS sequence"/>
</dbReference>